<evidence type="ECO:0000259" key="1">
    <source>
        <dbReference type="Pfam" id="PF03446"/>
    </source>
</evidence>
<feature type="domain" description="6-phosphogluconate dehydrogenase NADP-binding" evidence="1">
    <location>
        <begin position="4"/>
        <end position="99"/>
    </location>
</feature>
<dbReference type="PANTHER" id="PTHR48079:SF6">
    <property type="entry name" value="NAD(P)-BINDING DOMAIN-CONTAINING PROTEIN-RELATED"/>
    <property type="match status" value="1"/>
</dbReference>
<evidence type="ECO:0000313" key="2">
    <source>
        <dbReference type="EMBL" id="MCF1752496.1"/>
    </source>
</evidence>
<dbReference type="Proteomes" id="UP001201449">
    <property type="component" value="Unassembled WGS sequence"/>
</dbReference>
<dbReference type="InterPro" id="IPR036291">
    <property type="entry name" value="NAD(P)-bd_dom_sf"/>
</dbReference>
<evidence type="ECO:0000313" key="3">
    <source>
        <dbReference type="Proteomes" id="UP001201449"/>
    </source>
</evidence>
<keyword evidence="3" id="KW-1185">Reference proteome</keyword>
<dbReference type="EMBL" id="JAKEVZ010000012">
    <property type="protein sequence ID" value="MCF1752496.1"/>
    <property type="molecule type" value="Genomic_DNA"/>
</dbReference>
<dbReference type="InterPro" id="IPR051783">
    <property type="entry name" value="NAD(P)-dependent_oxidoreduct"/>
</dbReference>
<gene>
    <name evidence="2" type="ORF">L0U89_15660</name>
</gene>
<sequence>MRTVSIVGLGWLGKPLAQHLLRQGLLVKGSTTSTEKSVSLKAEGIDAAVLRFSPHPEGAGFGSLFVADVLFVNIPPKSRVNSDSFYLEQNKFLKEMAKQAGIRKVIFASSTSVYPDADFEYSEDYPLTKENSGSPGILQAEKLWFEDKGLHCSVIRYGGLLGVDRIPGRYFSGKDNVVGDTPVNFIHRDDAVRLAAWVIEKELFGAVFNAVAPIHPRRRDIYERNAVELGFPAPNSYAPRGTMPSKVISSEKILETGFKFGYPDPMDFWYEM</sequence>
<dbReference type="RefSeq" id="WP_234862378.1">
    <property type="nucleotide sequence ID" value="NZ_JAKEVZ010000012.1"/>
</dbReference>
<dbReference type="InterPro" id="IPR006115">
    <property type="entry name" value="6PGDH_NADP-bd"/>
</dbReference>
<dbReference type="PANTHER" id="PTHR48079">
    <property type="entry name" value="PROTEIN YEEZ"/>
    <property type="match status" value="1"/>
</dbReference>
<comment type="caution">
    <text evidence="2">The sequence shown here is derived from an EMBL/GenBank/DDBJ whole genome shotgun (WGS) entry which is preliminary data.</text>
</comment>
<protein>
    <submittedName>
        <fullName evidence="2">Epimerase</fullName>
    </submittedName>
</protein>
<dbReference type="Gene3D" id="3.40.50.720">
    <property type="entry name" value="NAD(P)-binding Rossmann-like Domain"/>
    <property type="match status" value="1"/>
</dbReference>
<accession>A0ABS9BZ57</accession>
<proteinExistence type="predicted"/>
<organism evidence="2 3">
    <name type="scientific">Mariniradius sediminis</name>
    <dbReference type="NCBI Taxonomy" id="2909237"/>
    <lineage>
        <taxon>Bacteria</taxon>
        <taxon>Pseudomonadati</taxon>
        <taxon>Bacteroidota</taxon>
        <taxon>Cytophagia</taxon>
        <taxon>Cytophagales</taxon>
        <taxon>Cyclobacteriaceae</taxon>
        <taxon>Mariniradius</taxon>
    </lineage>
</organism>
<name>A0ABS9BZ57_9BACT</name>
<dbReference type="SUPFAM" id="SSF51735">
    <property type="entry name" value="NAD(P)-binding Rossmann-fold domains"/>
    <property type="match status" value="1"/>
</dbReference>
<dbReference type="Pfam" id="PF03446">
    <property type="entry name" value="NAD_binding_2"/>
    <property type="match status" value="1"/>
</dbReference>
<reference evidence="2 3" key="1">
    <citation type="submission" date="2022-01" db="EMBL/GenBank/DDBJ databases">
        <title>Mariniradius saccharolyticus sp. nov., isolated from sediment of a river.</title>
        <authorList>
            <person name="Liu H."/>
        </authorList>
    </citation>
    <scope>NUCLEOTIDE SEQUENCE [LARGE SCALE GENOMIC DNA]</scope>
    <source>
        <strain evidence="2 3">RY-2</strain>
    </source>
</reference>